<comment type="caution">
    <text evidence="1">The sequence shown here is derived from an EMBL/GenBank/DDBJ whole genome shotgun (WGS) entry which is preliminary data.</text>
</comment>
<accession>A0ABN9U313</accession>
<sequence>MSSDYVFNQLGGGSCLAGLCSQQVLFRPRPEAGGQAAVAGDAPVAWLGPAINQPVGARAPRVQPRQLSGATPPLQCMPGPSGASGASAQRLLALGGVAWAGSQGRKRARKQSRRAARAAEARGAEFAAQCADEEAMLAEGTFAIKPEDLLRRCKEVLAAGVGAREPGADFAENFEFCAPVVGTLGKKQYLGALGTFEIEGAFPDANPNYHSSASTHSSRIASGSRRAKLAPILLSSWGSQPLARLSFFLLRRAA</sequence>
<evidence type="ECO:0000313" key="1">
    <source>
        <dbReference type="EMBL" id="CAK0852903.1"/>
    </source>
</evidence>
<dbReference type="Proteomes" id="UP001189429">
    <property type="component" value="Unassembled WGS sequence"/>
</dbReference>
<proteinExistence type="predicted"/>
<organism evidence="1 2">
    <name type="scientific">Prorocentrum cordatum</name>
    <dbReference type="NCBI Taxonomy" id="2364126"/>
    <lineage>
        <taxon>Eukaryota</taxon>
        <taxon>Sar</taxon>
        <taxon>Alveolata</taxon>
        <taxon>Dinophyceae</taxon>
        <taxon>Prorocentrales</taxon>
        <taxon>Prorocentraceae</taxon>
        <taxon>Prorocentrum</taxon>
    </lineage>
</organism>
<name>A0ABN9U313_9DINO</name>
<gene>
    <name evidence="1" type="ORF">PCOR1329_LOCUS44549</name>
</gene>
<dbReference type="EMBL" id="CAUYUJ010015356">
    <property type="protein sequence ID" value="CAK0852903.1"/>
    <property type="molecule type" value="Genomic_DNA"/>
</dbReference>
<protein>
    <submittedName>
        <fullName evidence="1">Uncharacterized protein</fullName>
    </submittedName>
</protein>
<evidence type="ECO:0000313" key="2">
    <source>
        <dbReference type="Proteomes" id="UP001189429"/>
    </source>
</evidence>
<reference evidence="1" key="1">
    <citation type="submission" date="2023-10" db="EMBL/GenBank/DDBJ databases">
        <authorList>
            <person name="Chen Y."/>
            <person name="Shah S."/>
            <person name="Dougan E. K."/>
            <person name="Thang M."/>
            <person name="Chan C."/>
        </authorList>
    </citation>
    <scope>NUCLEOTIDE SEQUENCE [LARGE SCALE GENOMIC DNA]</scope>
</reference>
<keyword evidence="2" id="KW-1185">Reference proteome</keyword>